<sequence>MAAMFGALRIDLSDTLGALLIGVFISAILYGATCLQTFYYFQNYTSDKLLLKLLVTMLLASETLHAVFSIYSVYYYTITNYSDLDPLIRTNWSISAVYAQSSISIFAVHTFYTRRVYYMSQKNVPLTIVIVVLSLVHFGSHVFSTVEGFQFLSDDQRWTYVPAYLSVSLFLAAVTDITIVASLTHYLRKNKSGMQNTDTIVNYLITHIVGNGILTTVVDILVLIFAIVNRNMIYLAIYQVVANLYANSVLASLNSRRSLTRAGEVTRISFVLPLSGHETSTQNRTEGTRGHEAQ</sequence>
<dbReference type="OrthoDB" id="2732296at2759"/>
<dbReference type="Proteomes" id="UP000807353">
    <property type="component" value="Unassembled WGS sequence"/>
</dbReference>
<feature type="domain" description="DUF6534" evidence="2">
    <location>
        <begin position="172"/>
        <end position="258"/>
    </location>
</feature>
<keyword evidence="1" id="KW-0472">Membrane</keyword>
<dbReference type="PANTHER" id="PTHR40465:SF1">
    <property type="entry name" value="DUF6534 DOMAIN-CONTAINING PROTEIN"/>
    <property type="match status" value="1"/>
</dbReference>
<keyword evidence="4" id="KW-1185">Reference proteome</keyword>
<evidence type="ECO:0000256" key="1">
    <source>
        <dbReference type="SAM" id="Phobius"/>
    </source>
</evidence>
<evidence type="ECO:0000313" key="4">
    <source>
        <dbReference type="Proteomes" id="UP000807353"/>
    </source>
</evidence>
<dbReference type="Pfam" id="PF20152">
    <property type="entry name" value="DUF6534"/>
    <property type="match status" value="1"/>
</dbReference>
<dbReference type="PANTHER" id="PTHR40465">
    <property type="entry name" value="CHROMOSOME 1, WHOLE GENOME SHOTGUN SEQUENCE"/>
    <property type="match status" value="1"/>
</dbReference>
<dbReference type="InterPro" id="IPR045339">
    <property type="entry name" value="DUF6534"/>
</dbReference>
<organism evidence="3 4">
    <name type="scientific">Collybia nuda</name>
    <dbReference type="NCBI Taxonomy" id="64659"/>
    <lineage>
        <taxon>Eukaryota</taxon>
        <taxon>Fungi</taxon>
        <taxon>Dikarya</taxon>
        <taxon>Basidiomycota</taxon>
        <taxon>Agaricomycotina</taxon>
        <taxon>Agaricomycetes</taxon>
        <taxon>Agaricomycetidae</taxon>
        <taxon>Agaricales</taxon>
        <taxon>Tricholomatineae</taxon>
        <taxon>Clitocybaceae</taxon>
        <taxon>Collybia</taxon>
    </lineage>
</organism>
<feature type="transmembrane region" description="Helical" evidence="1">
    <location>
        <begin position="53"/>
        <end position="74"/>
    </location>
</feature>
<feature type="transmembrane region" description="Helical" evidence="1">
    <location>
        <begin position="233"/>
        <end position="253"/>
    </location>
</feature>
<comment type="caution">
    <text evidence="3">The sequence shown here is derived from an EMBL/GenBank/DDBJ whole genome shotgun (WGS) entry which is preliminary data.</text>
</comment>
<feature type="transmembrane region" description="Helical" evidence="1">
    <location>
        <begin position="163"/>
        <end position="187"/>
    </location>
</feature>
<name>A0A9P6CBC0_9AGAR</name>
<feature type="transmembrane region" description="Helical" evidence="1">
    <location>
        <begin position="124"/>
        <end position="143"/>
    </location>
</feature>
<reference evidence="3" key="1">
    <citation type="submission" date="2020-11" db="EMBL/GenBank/DDBJ databases">
        <authorList>
            <consortium name="DOE Joint Genome Institute"/>
            <person name="Ahrendt S."/>
            <person name="Riley R."/>
            <person name="Andreopoulos W."/>
            <person name="Labutti K."/>
            <person name="Pangilinan J."/>
            <person name="Ruiz-Duenas F.J."/>
            <person name="Barrasa J.M."/>
            <person name="Sanchez-Garcia M."/>
            <person name="Camarero S."/>
            <person name="Miyauchi S."/>
            <person name="Serrano A."/>
            <person name="Linde D."/>
            <person name="Babiker R."/>
            <person name="Drula E."/>
            <person name="Ayuso-Fernandez I."/>
            <person name="Pacheco R."/>
            <person name="Padilla G."/>
            <person name="Ferreira P."/>
            <person name="Barriuso J."/>
            <person name="Kellner H."/>
            <person name="Castanera R."/>
            <person name="Alfaro M."/>
            <person name="Ramirez L."/>
            <person name="Pisabarro A.G."/>
            <person name="Kuo A."/>
            <person name="Tritt A."/>
            <person name="Lipzen A."/>
            <person name="He G."/>
            <person name="Yan M."/>
            <person name="Ng V."/>
            <person name="Cullen D."/>
            <person name="Martin F."/>
            <person name="Rosso M.-N."/>
            <person name="Henrissat B."/>
            <person name="Hibbett D."/>
            <person name="Martinez A.T."/>
            <person name="Grigoriev I.V."/>
        </authorList>
    </citation>
    <scope>NUCLEOTIDE SEQUENCE</scope>
    <source>
        <strain evidence="3">CBS 247.69</strain>
    </source>
</reference>
<feature type="transmembrane region" description="Helical" evidence="1">
    <location>
        <begin position="16"/>
        <end position="41"/>
    </location>
</feature>
<evidence type="ECO:0000313" key="3">
    <source>
        <dbReference type="EMBL" id="KAF9459307.1"/>
    </source>
</evidence>
<evidence type="ECO:0000259" key="2">
    <source>
        <dbReference type="Pfam" id="PF20152"/>
    </source>
</evidence>
<feature type="transmembrane region" description="Helical" evidence="1">
    <location>
        <begin position="208"/>
        <end position="227"/>
    </location>
</feature>
<protein>
    <recommendedName>
        <fullName evidence="2">DUF6534 domain-containing protein</fullName>
    </recommendedName>
</protein>
<keyword evidence="1" id="KW-1133">Transmembrane helix</keyword>
<proteinExistence type="predicted"/>
<feature type="transmembrane region" description="Helical" evidence="1">
    <location>
        <begin position="94"/>
        <end position="112"/>
    </location>
</feature>
<gene>
    <name evidence="3" type="ORF">BDZ94DRAFT_1048553</name>
</gene>
<accession>A0A9P6CBC0</accession>
<dbReference type="EMBL" id="MU150319">
    <property type="protein sequence ID" value="KAF9459307.1"/>
    <property type="molecule type" value="Genomic_DNA"/>
</dbReference>
<keyword evidence="1" id="KW-0812">Transmembrane</keyword>
<dbReference type="AlphaFoldDB" id="A0A9P6CBC0"/>